<keyword evidence="2" id="KW-1185">Reference proteome</keyword>
<dbReference type="Pfam" id="PF07103">
    <property type="entry name" value="DUF1365"/>
    <property type="match status" value="1"/>
</dbReference>
<dbReference type="Proteomes" id="UP000194841">
    <property type="component" value="Unassembled WGS sequence"/>
</dbReference>
<accession>A0A244CRD3</accession>
<proteinExistence type="predicted"/>
<reference evidence="1 2" key="1">
    <citation type="submission" date="2017-02" db="EMBL/GenBank/DDBJ databases">
        <title>Pseudoalteromonas ulvae TC14 Genome.</title>
        <authorList>
            <person name="Molmeret M."/>
        </authorList>
    </citation>
    <scope>NUCLEOTIDE SEQUENCE [LARGE SCALE GENOMIC DNA]</scope>
    <source>
        <strain evidence="1">TC14</strain>
    </source>
</reference>
<dbReference type="EMBL" id="MWPV01000002">
    <property type="protein sequence ID" value="OUL58155.1"/>
    <property type="molecule type" value="Genomic_DNA"/>
</dbReference>
<dbReference type="InterPro" id="IPR010775">
    <property type="entry name" value="DUF1365"/>
</dbReference>
<dbReference type="OrthoDB" id="9778801at2"/>
<dbReference type="PANTHER" id="PTHR33973">
    <property type="entry name" value="OS07G0153300 PROTEIN"/>
    <property type="match status" value="1"/>
</dbReference>
<dbReference type="AlphaFoldDB" id="A0A244CRD3"/>
<gene>
    <name evidence="1" type="ORF">B1199_07315</name>
</gene>
<protein>
    <submittedName>
        <fullName evidence="1">Chromosome partitioning protein ParA</fullName>
    </submittedName>
</protein>
<comment type="caution">
    <text evidence="1">The sequence shown here is derived from an EMBL/GenBank/DDBJ whole genome shotgun (WGS) entry which is preliminary data.</text>
</comment>
<sequence>MILNSGVYKGPIRHRRFSPTAHQFSYQLSMFVIDLDELPTLSDAHPLFGTCWYHPIRFREKDYLKNEPGQLKQRIVNKVTQLGGQWDGHKVVMIAQCRSLGLYFSPINLFYCYDIDGSCTWMLAEVSNTPWNQRHYYLVSINSDKLTDKTFHVSPFMAMQMKYKWVVSLPTSRLNVHIENHPDDETHAKVFDATMALTKQPFDCLASVRTWLSLPFMTLKVVSGIYWQALKLFLKRVPFVPYQHR</sequence>
<organism evidence="1 2">
    <name type="scientific">Pseudoalteromonas ulvae</name>
    <dbReference type="NCBI Taxonomy" id="107327"/>
    <lineage>
        <taxon>Bacteria</taxon>
        <taxon>Pseudomonadati</taxon>
        <taxon>Pseudomonadota</taxon>
        <taxon>Gammaproteobacteria</taxon>
        <taxon>Alteromonadales</taxon>
        <taxon>Pseudoalteromonadaceae</taxon>
        <taxon>Pseudoalteromonas</taxon>
    </lineage>
</organism>
<evidence type="ECO:0000313" key="1">
    <source>
        <dbReference type="EMBL" id="OUL58155.1"/>
    </source>
</evidence>
<dbReference type="PANTHER" id="PTHR33973:SF4">
    <property type="entry name" value="OS07G0153300 PROTEIN"/>
    <property type="match status" value="1"/>
</dbReference>
<evidence type="ECO:0000313" key="2">
    <source>
        <dbReference type="Proteomes" id="UP000194841"/>
    </source>
</evidence>
<dbReference type="RefSeq" id="WP_086743461.1">
    <property type="nucleotide sequence ID" value="NZ_MWPV01000002.1"/>
</dbReference>
<name>A0A244CRD3_PSEDV</name>